<comment type="caution">
    <text evidence="4">The sequence shown here is derived from an EMBL/GenBank/DDBJ whole genome shotgun (WGS) entry which is preliminary data.</text>
</comment>
<dbReference type="Gene3D" id="1.10.10.60">
    <property type="entry name" value="Homeodomain-like"/>
    <property type="match status" value="1"/>
</dbReference>
<keyword evidence="1 2" id="KW-0238">DNA-binding</keyword>
<proteinExistence type="predicted"/>
<feature type="domain" description="HTH tetR-type" evidence="3">
    <location>
        <begin position="3"/>
        <end position="48"/>
    </location>
</feature>
<dbReference type="Proteomes" id="UP001564657">
    <property type="component" value="Unassembled WGS sequence"/>
</dbReference>
<dbReference type="InterPro" id="IPR001647">
    <property type="entry name" value="HTH_TetR"/>
</dbReference>
<organism evidence="4 5">
    <name type="scientific">Clostridium moutaii</name>
    <dbReference type="NCBI Taxonomy" id="3240932"/>
    <lineage>
        <taxon>Bacteria</taxon>
        <taxon>Bacillati</taxon>
        <taxon>Bacillota</taxon>
        <taxon>Clostridia</taxon>
        <taxon>Eubacteriales</taxon>
        <taxon>Clostridiaceae</taxon>
        <taxon>Clostridium</taxon>
    </lineage>
</organism>
<accession>A0ABV4BRD0</accession>
<keyword evidence="5" id="KW-1185">Reference proteome</keyword>
<evidence type="ECO:0000256" key="2">
    <source>
        <dbReference type="PROSITE-ProRule" id="PRU00335"/>
    </source>
</evidence>
<dbReference type="SUPFAM" id="SSF46689">
    <property type="entry name" value="Homeodomain-like"/>
    <property type="match status" value="1"/>
</dbReference>
<evidence type="ECO:0000259" key="3">
    <source>
        <dbReference type="PROSITE" id="PS50977"/>
    </source>
</evidence>
<evidence type="ECO:0000313" key="5">
    <source>
        <dbReference type="Proteomes" id="UP001564657"/>
    </source>
</evidence>
<dbReference type="PROSITE" id="PS50977">
    <property type="entry name" value="HTH_TETR_2"/>
    <property type="match status" value="1"/>
</dbReference>
<gene>
    <name evidence="4" type="ORF">AB8U03_14245</name>
</gene>
<name>A0ABV4BRD0_9CLOT</name>
<sequence length="48" mass="5441">MEDTKRDALLTVAMSKFANNGYKKTTTDEIILEAEISKGLLFHYFGTK</sequence>
<protein>
    <submittedName>
        <fullName evidence="4">TetR/AcrR family transcriptional regulator</fullName>
    </submittedName>
</protein>
<dbReference type="EMBL" id="JBGEWD010000017">
    <property type="protein sequence ID" value="MEY8001337.1"/>
    <property type="molecule type" value="Genomic_DNA"/>
</dbReference>
<reference evidence="4 5" key="1">
    <citation type="submission" date="2024-08" db="EMBL/GenBank/DDBJ databases">
        <title>Clostridium lapicellarii sp. nov., and Clostridium renhuaiense sp. nov., two species isolated from the mud in a fermentation cellar used for producing sauce-flavour Chinese liquors.</title>
        <authorList>
            <person name="Yang F."/>
            <person name="Wang H."/>
            <person name="Chen L.Q."/>
            <person name="Zhou N."/>
            <person name="Lu J.J."/>
            <person name="Pu X.X."/>
            <person name="Wan B."/>
            <person name="Wang L."/>
            <person name="Liu S.J."/>
        </authorList>
    </citation>
    <scope>NUCLEOTIDE SEQUENCE [LARGE SCALE GENOMIC DNA]</scope>
    <source>
        <strain evidence="4 5">MT-5</strain>
    </source>
</reference>
<dbReference type="PRINTS" id="PR00455">
    <property type="entry name" value="HTHTETR"/>
</dbReference>
<feature type="DNA-binding region" description="H-T-H motif" evidence="2">
    <location>
        <begin position="26"/>
        <end position="45"/>
    </location>
</feature>
<dbReference type="InterPro" id="IPR009057">
    <property type="entry name" value="Homeodomain-like_sf"/>
</dbReference>
<evidence type="ECO:0000313" key="4">
    <source>
        <dbReference type="EMBL" id="MEY8001337.1"/>
    </source>
</evidence>
<dbReference type="RefSeq" id="WP_369705277.1">
    <property type="nucleotide sequence ID" value="NZ_JBGEWD010000017.1"/>
</dbReference>
<feature type="non-terminal residue" evidence="4">
    <location>
        <position position="48"/>
    </location>
</feature>
<dbReference type="Pfam" id="PF00440">
    <property type="entry name" value="TetR_N"/>
    <property type="match status" value="1"/>
</dbReference>
<evidence type="ECO:0000256" key="1">
    <source>
        <dbReference type="ARBA" id="ARBA00023125"/>
    </source>
</evidence>